<feature type="domain" description="Peptidase M20 dimerisation" evidence="3">
    <location>
        <begin position="186"/>
        <end position="280"/>
    </location>
</feature>
<comment type="caution">
    <text evidence="4">The sequence shown here is derived from an EMBL/GenBank/DDBJ whole genome shotgun (WGS) entry which is preliminary data.</text>
</comment>
<dbReference type="InterPro" id="IPR017144">
    <property type="entry name" value="Xaa-Arg_dipeptidase"/>
</dbReference>
<dbReference type="PANTHER" id="PTHR30575">
    <property type="entry name" value="PEPTIDASE M20"/>
    <property type="match status" value="1"/>
</dbReference>
<dbReference type="SUPFAM" id="SSF55031">
    <property type="entry name" value="Bacterial exopeptidase dimerisation domain"/>
    <property type="match status" value="1"/>
</dbReference>
<dbReference type="Pfam" id="PF07687">
    <property type="entry name" value="M20_dimer"/>
    <property type="match status" value="1"/>
</dbReference>
<dbReference type="AlphaFoldDB" id="A0A9P6M2S3"/>
<evidence type="ECO:0000313" key="4">
    <source>
        <dbReference type="EMBL" id="KAF9963443.1"/>
    </source>
</evidence>
<dbReference type="FunFam" id="3.30.70.360:FF:000004">
    <property type="entry name" value="Peptidase M20 domain-containing protein 2"/>
    <property type="match status" value="1"/>
</dbReference>
<dbReference type="InterPro" id="IPR011650">
    <property type="entry name" value="Peptidase_M20_dimer"/>
</dbReference>
<reference evidence="4" key="1">
    <citation type="journal article" date="2020" name="Fungal Divers.">
        <title>Resolving the Mortierellaceae phylogeny through synthesis of multi-gene phylogenetics and phylogenomics.</title>
        <authorList>
            <person name="Vandepol N."/>
            <person name="Liber J."/>
            <person name="Desiro A."/>
            <person name="Na H."/>
            <person name="Kennedy M."/>
            <person name="Barry K."/>
            <person name="Grigoriev I.V."/>
            <person name="Miller A.N."/>
            <person name="O'Donnell K."/>
            <person name="Stajich J.E."/>
            <person name="Bonito G."/>
        </authorList>
    </citation>
    <scope>NUCLEOTIDE SEQUENCE</scope>
    <source>
        <strain evidence="4">CK1249</strain>
    </source>
</reference>
<accession>A0A9P6M2S3</accession>
<comment type="similarity">
    <text evidence="1 2">Belongs to the peptidase M20A family.</text>
</comment>
<proteinExistence type="inferred from homology"/>
<dbReference type="NCBIfam" id="TIGR01891">
    <property type="entry name" value="amidohydrolases"/>
    <property type="match status" value="1"/>
</dbReference>
<dbReference type="GO" id="GO:0016805">
    <property type="term" value="F:dipeptidase activity"/>
    <property type="evidence" value="ECO:0007669"/>
    <property type="project" value="InterPro"/>
</dbReference>
<keyword evidence="5" id="KW-1185">Reference proteome</keyword>
<dbReference type="SUPFAM" id="SSF53187">
    <property type="entry name" value="Zn-dependent exopeptidases"/>
    <property type="match status" value="1"/>
</dbReference>
<organism evidence="4 5">
    <name type="scientific">Mortierella alpina</name>
    <name type="common">Oleaginous fungus</name>
    <name type="synonym">Mortierella renispora</name>
    <dbReference type="NCBI Taxonomy" id="64518"/>
    <lineage>
        <taxon>Eukaryota</taxon>
        <taxon>Fungi</taxon>
        <taxon>Fungi incertae sedis</taxon>
        <taxon>Mucoromycota</taxon>
        <taxon>Mortierellomycotina</taxon>
        <taxon>Mortierellomycetes</taxon>
        <taxon>Mortierellales</taxon>
        <taxon>Mortierellaceae</taxon>
        <taxon>Mortierella</taxon>
    </lineage>
</organism>
<dbReference type="InterPro" id="IPR052030">
    <property type="entry name" value="Peptidase_M20/M20A_hydrolases"/>
</dbReference>
<name>A0A9P6M2S3_MORAP</name>
<dbReference type="Gene3D" id="3.40.630.10">
    <property type="entry name" value="Zn peptidases"/>
    <property type="match status" value="1"/>
</dbReference>
<dbReference type="InterPro" id="IPR002933">
    <property type="entry name" value="Peptidase_M20"/>
</dbReference>
<evidence type="ECO:0000259" key="3">
    <source>
        <dbReference type="Pfam" id="PF07687"/>
    </source>
</evidence>
<evidence type="ECO:0000256" key="1">
    <source>
        <dbReference type="ARBA" id="ARBA00006247"/>
    </source>
</evidence>
<dbReference type="InterPro" id="IPR036264">
    <property type="entry name" value="Bact_exopeptidase_dim_dom"/>
</dbReference>
<evidence type="ECO:0000256" key="2">
    <source>
        <dbReference type="PIRNR" id="PIRNR037226"/>
    </source>
</evidence>
<gene>
    <name evidence="4" type="ORF">BGZ70_007411</name>
</gene>
<dbReference type="Proteomes" id="UP000738359">
    <property type="component" value="Unassembled WGS sequence"/>
</dbReference>
<dbReference type="CDD" id="cd05672">
    <property type="entry name" value="M20_ACY1L2-like"/>
    <property type="match status" value="1"/>
</dbReference>
<protein>
    <recommendedName>
        <fullName evidence="2">Peptidase M20 domain-containing protein 2</fullName>
    </recommendedName>
</protein>
<dbReference type="Pfam" id="PF01546">
    <property type="entry name" value="Peptidase_M20"/>
    <property type="match status" value="1"/>
</dbReference>
<dbReference type="PIRSF" id="PIRSF037226">
    <property type="entry name" value="Amidohydrolase_ACY1L2_prd"/>
    <property type="match status" value="1"/>
</dbReference>
<dbReference type="OrthoDB" id="6119954at2759"/>
<dbReference type="PANTHER" id="PTHR30575:SF0">
    <property type="entry name" value="XAA-ARG DIPEPTIDASE"/>
    <property type="match status" value="1"/>
</dbReference>
<dbReference type="Gene3D" id="3.30.70.360">
    <property type="match status" value="1"/>
</dbReference>
<evidence type="ECO:0000313" key="5">
    <source>
        <dbReference type="Proteomes" id="UP000738359"/>
    </source>
</evidence>
<dbReference type="InterPro" id="IPR017439">
    <property type="entry name" value="Amidohydrolase"/>
</dbReference>
<dbReference type="EMBL" id="JAAAHY010000468">
    <property type="protein sequence ID" value="KAF9963443.1"/>
    <property type="molecule type" value="Genomic_DNA"/>
</dbReference>
<sequence>MTQIHQEGVSNVWQTNKYARCISEAIEAAAEELRVLSLKIHDHPELSHEEFKAHGWMTEYLKKEGFTVGQGRSGLETAFVAYAGEPSSPVTIGICSEYDALPGIGHACGHNLIAISGVATALGIRAAIEQFGLKAQIKLFGTPAEERPEGKIMMLRAGDFEGVDVCMMLHGANADVLYTPFLSLNTVTLEFFGKASHASSTPWEGINALDAAIQVYSAIGLMRQQLRTDQRVHGIIENGGQAPNIIPQYTKSVYRVRAPKYAQVKELQARVEHIFEAAARSTGCTMKAEWARFGVKDILTNDPLAVNFEQQMNSLGLKYASKAEQQSKLSGSTDMGNLTYAMPGIHPMFNIMNLNGVDDKSLGLHTTAFAAAAAQPMGHAATMRAAKALAMTGLECILEPEFLRRVKEDFHKQLPQEQHE</sequence>